<keyword evidence="2" id="KW-1185">Reference proteome</keyword>
<evidence type="ECO:0000313" key="1">
    <source>
        <dbReference type="EMBL" id="KAK3059817.1"/>
    </source>
</evidence>
<comment type="caution">
    <text evidence="1">The sequence shown here is derived from an EMBL/GenBank/DDBJ whole genome shotgun (WGS) entry which is preliminary data.</text>
</comment>
<gene>
    <name evidence="1" type="ORF">LTS18_009998</name>
</gene>
<reference evidence="1" key="1">
    <citation type="submission" date="2024-09" db="EMBL/GenBank/DDBJ databases">
        <title>Black Yeasts Isolated from many extreme environments.</title>
        <authorList>
            <person name="Coleine C."/>
            <person name="Stajich J.E."/>
            <person name="Selbmann L."/>
        </authorList>
    </citation>
    <scope>NUCLEOTIDE SEQUENCE</scope>
    <source>
        <strain evidence="1">CCFEE 5737</strain>
    </source>
</reference>
<dbReference type="Proteomes" id="UP001186974">
    <property type="component" value="Unassembled WGS sequence"/>
</dbReference>
<organism evidence="1 2">
    <name type="scientific">Coniosporium uncinatum</name>
    <dbReference type="NCBI Taxonomy" id="93489"/>
    <lineage>
        <taxon>Eukaryota</taxon>
        <taxon>Fungi</taxon>
        <taxon>Dikarya</taxon>
        <taxon>Ascomycota</taxon>
        <taxon>Pezizomycotina</taxon>
        <taxon>Dothideomycetes</taxon>
        <taxon>Dothideomycetes incertae sedis</taxon>
        <taxon>Coniosporium</taxon>
    </lineage>
</organism>
<accession>A0ACC3D027</accession>
<dbReference type="EMBL" id="JAWDJW010009087">
    <property type="protein sequence ID" value="KAK3059817.1"/>
    <property type="molecule type" value="Genomic_DNA"/>
</dbReference>
<protein>
    <submittedName>
        <fullName evidence="1">Uncharacterized protein</fullName>
    </submittedName>
</protein>
<evidence type="ECO:0000313" key="2">
    <source>
        <dbReference type="Proteomes" id="UP001186974"/>
    </source>
</evidence>
<name>A0ACC3D027_9PEZI</name>
<sequence>MGRLPPFAVEDWMEEHETKAKYNLAETCCDSISADHLQTLCEDKSAKVIDLSKRLNYGSIRGSDVLRTNLSRLYSSRAATPLPPENILTTPGAIAANHLVFYSLVGPGDHVVCHYPTYQALYEVPASLGGEVDLWKAKFENDWTPDIEELKGLIKSNTKLIVLNNPNNPTSAVLKRSLMEQIVELAKEHSITIMCDEVYRPIFHSISPMDKEFPLSILSLGYQKTIATGSMSKAYSLAGIRVGWIAARDPEIIQKCVATRHYTTISVSQLDEQVAAFALDPNTVHSLLRRNIDLAKANIEILEKFIIKHDEMCEWVRPVAGTTALVRFKRDDKPIDAVQFCKILLEKTGVLFAPGKCFGDEYEGFVRIGFVPSTVVLKEGLQKVQAFLRKEFDDLPLAA</sequence>
<proteinExistence type="predicted"/>